<evidence type="ECO:0008006" key="7">
    <source>
        <dbReference type="Google" id="ProtNLM"/>
    </source>
</evidence>
<feature type="region of interest" description="Disordered" evidence="1">
    <location>
        <begin position="1"/>
        <end position="50"/>
    </location>
</feature>
<feature type="domain" description="DUF4190" evidence="3">
    <location>
        <begin position="72"/>
        <end position="127"/>
    </location>
</feature>
<feature type="region of interest" description="Disordered" evidence="1">
    <location>
        <begin position="265"/>
        <end position="304"/>
    </location>
</feature>
<dbReference type="InterPro" id="IPR026004">
    <property type="entry name" value="Septum_form"/>
</dbReference>
<dbReference type="GeneID" id="97267507"/>
<evidence type="ECO:0000256" key="2">
    <source>
        <dbReference type="SAM" id="Phobius"/>
    </source>
</evidence>
<dbReference type="Proteomes" id="UP001051844">
    <property type="component" value="Unassembled WGS sequence"/>
</dbReference>
<keyword evidence="2" id="KW-1133">Transmembrane helix</keyword>
<keyword evidence="2" id="KW-0472">Membrane</keyword>
<dbReference type="SUPFAM" id="SSF81995">
    <property type="entry name" value="beta-sandwich domain of Sec23/24"/>
    <property type="match status" value="1"/>
</dbReference>
<gene>
    <name evidence="5" type="ORF">ScoT_20580</name>
</gene>
<feature type="compositionally biased region" description="Gly residues" evidence="1">
    <location>
        <begin position="268"/>
        <end position="284"/>
    </location>
</feature>
<dbReference type="Pfam" id="PF13845">
    <property type="entry name" value="Septum_form"/>
    <property type="match status" value="1"/>
</dbReference>
<reference evidence="5" key="1">
    <citation type="submission" date="2022-09" db="EMBL/GenBank/DDBJ databases">
        <title>Whole genome shotgun sequence of Streptomyces albidoflavus NBRC 12854.</title>
        <authorList>
            <person name="Komaki H."/>
            <person name="Tamura T."/>
        </authorList>
    </citation>
    <scope>NUCLEOTIDE SEQUENCE</scope>
    <source>
        <strain evidence="5">NBRC 12854</strain>
    </source>
</reference>
<dbReference type="EMBL" id="BNDZ01000005">
    <property type="protein sequence ID" value="GHI45884.1"/>
    <property type="molecule type" value="Genomic_DNA"/>
</dbReference>
<evidence type="ECO:0000259" key="4">
    <source>
        <dbReference type="Pfam" id="PF13845"/>
    </source>
</evidence>
<dbReference type="Pfam" id="PF13828">
    <property type="entry name" value="DUF4190"/>
    <property type="match status" value="1"/>
</dbReference>
<accession>A0AA37BZJ5</accession>
<dbReference type="RefSeq" id="WP_226660239.1">
    <property type="nucleotide sequence ID" value="NZ_BNDZ01000005.1"/>
</dbReference>
<protein>
    <recommendedName>
        <fullName evidence="7">DUF4190 domain-containing protein</fullName>
    </recommendedName>
</protein>
<name>A0AA37BZJ5_9ACTN</name>
<dbReference type="InterPro" id="IPR025241">
    <property type="entry name" value="DUF4190"/>
</dbReference>
<evidence type="ECO:0000259" key="3">
    <source>
        <dbReference type="Pfam" id="PF13828"/>
    </source>
</evidence>
<feature type="domain" description="Septum formation-related" evidence="4">
    <location>
        <begin position="153"/>
        <end position="254"/>
    </location>
</feature>
<feature type="transmembrane region" description="Helical" evidence="2">
    <location>
        <begin position="72"/>
        <end position="97"/>
    </location>
</feature>
<feature type="compositionally biased region" description="Pro residues" evidence="1">
    <location>
        <begin position="1"/>
        <end position="43"/>
    </location>
</feature>
<keyword evidence="2" id="KW-0812">Transmembrane</keyword>
<sequence>MSTPPTPGMPPGQPQQPGPGAPPPPPYVPPQGGPGPYQQPQPGPYGGYPGQPGQGYGYGYGYPAPQPPVSGLAVGSLVTGILFFVPAVGLILGLFALPSLKRRGERGKGMAVAGMILSSCGLALWTLMLATGGFSSFMDGFREGMRESGNSAFTLRVGECFNAPEGELEGEAYDVDKVDCARPHDGEVFGAFQLADARTYPGEDRIDSLADRRCTAKVDAYAGRSVEELPPDVFVFYYLPTAESWALGDREVSCLFGKDGGKLTGSLAGSGSGSGQGGDGGAGAGEEEPPGEISPVGLPRPLAG</sequence>
<feature type="transmembrane region" description="Helical" evidence="2">
    <location>
        <begin position="109"/>
        <end position="128"/>
    </location>
</feature>
<comment type="caution">
    <text evidence="5">The sequence shown here is derived from an EMBL/GenBank/DDBJ whole genome shotgun (WGS) entry which is preliminary data.</text>
</comment>
<dbReference type="AlphaFoldDB" id="A0AA37BZJ5"/>
<evidence type="ECO:0000313" key="5">
    <source>
        <dbReference type="EMBL" id="GHI45884.1"/>
    </source>
</evidence>
<evidence type="ECO:0000313" key="6">
    <source>
        <dbReference type="Proteomes" id="UP001051844"/>
    </source>
</evidence>
<proteinExistence type="predicted"/>
<evidence type="ECO:0000256" key="1">
    <source>
        <dbReference type="SAM" id="MobiDB-lite"/>
    </source>
</evidence>
<organism evidence="5 6">
    <name type="scientific">Streptomyces albidoflavus</name>
    <dbReference type="NCBI Taxonomy" id="1886"/>
    <lineage>
        <taxon>Bacteria</taxon>
        <taxon>Bacillati</taxon>
        <taxon>Actinomycetota</taxon>
        <taxon>Actinomycetes</taxon>
        <taxon>Kitasatosporales</taxon>
        <taxon>Streptomycetaceae</taxon>
        <taxon>Streptomyces</taxon>
        <taxon>Streptomyces albidoflavus group</taxon>
    </lineage>
</organism>